<dbReference type="Gene3D" id="1.25.40.90">
    <property type="match status" value="1"/>
</dbReference>
<feature type="chain" id="PRO_5024374244" evidence="1">
    <location>
        <begin position="26"/>
        <end position="99"/>
    </location>
</feature>
<organism evidence="2 3">
    <name type="scientific">Armadillidium nasatum</name>
    <dbReference type="NCBI Taxonomy" id="96803"/>
    <lineage>
        <taxon>Eukaryota</taxon>
        <taxon>Metazoa</taxon>
        <taxon>Ecdysozoa</taxon>
        <taxon>Arthropoda</taxon>
        <taxon>Crustacea</taxon>
        <taxon>Multicrustacea</taxon>
        <taxon>Malacostraca</taxon>
        <taxon>Eumalacostraca</taxon>
        <taxon>Peracarida</taxon>
        <taxon>Isopoda</taxon>
        <taxon>Oniscidea</taxon>
        <taxon>Crinocheta</taxon>
        <taxon>Armadillidiidae</taxon>
        <taxon>Armadillidium</taxon>
    </lineage>
</organism>
<reference evidence="2 3" key="1">
    <citation type="journal article" date="2019" name="PLoS Biol.">
        <title>Sex chromosomes control vertical transmission of feminizing Wolbachia symbionts in an isopod.</title>
        <authorList>
            <person name="Becking T."/>
            <person name="Chebbi M.A."/>
            <person name="Giraud I."/>
            <person name="Moumen B."/>
            <person name="Laverre T."/>
            <person name="Caubet Y."/>
            <person name="Peccoud J."/>
            <person name="Gilbert C."/>
            <person name="Cordaux R."/>
        </authorList>
    </citation>
    <scope>NUCLEOTIDE SEQUENCE [LARGE SCALE GENOMIC DNA]</scope>
    <source>
        <strain evidence="2">ANa2</strain>
        <tissue evidence="2">Whole body excluding digestive tract and cuticle</tissue>
    </source>
</reference>
<evidence type="ECO:0000256" key="1">
    <source>
        <dbReference type="SAM" id="SignalP"/>
    </source>
</evidence>
<dbReference type="AlphaFoldDB" id="A0A5N5SZY3"/>
<feature type="signal peptide" evidence="1">
    <location>
        <begin position="1"/>
        <end position="25"/>
    </location>
</feature>
<evidence type="ECO:0000313" key="2">
    <source>
        <dbReference type="EMBL" id="KAB7499791.1"/>
    </source>
</evidence>
<gene>
    <name evidence="2" type="ORF">Anas_13010</name>
</gene>
<name>A0A5N5SZY3_9CRUS</name>
<sequence length="99" mass="11382">GFQYKRLNLKGVALLLLLPFQAIRALLHLCKKGHYEIRQLVRRRDGDLREAASMGGPPDPVLANTPQLFFNSSIQELLSYIFDQDVIKMDEEVSRREGR</sequence>
<dbReference type="OrthoDB" id="118154at2759"/>
<keyword evidence="1" id="KW-0732">Signal</keyword>
<feature type="non-terminal residue" evidence="2">
    <location>
        <position position="1"/>
    </location>
</feature>
<comment type="caution">
    <text evidence="2">The sequence shown here is derived from an EMBL/GenBank/DDBJ whole genome shotgun (WGS) entry which is preliminary data.</text>
</comment>
<dbReference type="InterPro" id="IPR008942">
    <property type="entry name" value="ENTH_VHS"/>
</dbReference>
<protein>
    <submittedName>
        <fullName evidence="2">Uncharacterized protein</fullName>
    </submittedName>
</protein>
<evidence type="ECO:0000313" key="3">
    <source>
        <dbReference type="Proteomes" id="UP000326759"/>
    </source>
</evidence>
<proteinExistence type="predicted"/>
<dbReference type="EMBL" id="SEYY01016636">
    <property type="protein sequence ID" value="KAB7499791.1"/>
    <property type="molecule type" value="Genomic_DNA"/>
</dbReference>
<dbReference type="Proteomes" id="UP000326759">
    <property type="component" value="Unassembled WGS sequence"/>
</dbReference>
<keyword evidence="3" id="KW-1185">Reference proteome</keyword>
<accession>A0A5N5SZY3</accession>